<reference evidence="2 3" key="1">
    <citation type="submission" date="2020-07" db="EMBL/GenBank/DDBJ databases">
        <title>Sequencing the genomes of 1000 actinobacteria strains.</title>
        <authorList>
            <person name="Klenk H.-P."/>
        </authorList>
    </citation>
    <scope>NUCLEOTIDE SEQUENCE [LARGE SCALE GENOMIC DNA]</scope>
    <source>
        <strain evidence="2 3">DSM 15166</strain>
    </source>
</reference>
<protein>
    <recommendedName>
        <fullName evidence="4">Lipoprotein</fullName>
    </recommendedName>
</protein>
<feature type="chain" id="PRO_5038853803" description="Lipoprotein" evidence="1">
    <location>
        <begin position="23"/>
        <end position="147"/>
    </location>
</feature>
<accession>A0A853DLM3</accession>
<proteinExistence type="predicted"/>
<feature type="signal peptide" evidence="1">
    <location>
        <begin position="1"/>
        <end position="22"/>
    </location>
</feature>
<organism evidence="2 3">
    <name type="scientific">Leifsonia naganoensis</name>
    <dbReference type="NCBI Taxonomy" id="150025"/>
    <lineage>
        <taxon>Bacteria</taxon>
        <taxon>Bacillati</taxon>
        <taxon>Actinomycetota</taxon>
        <taxon>Actinomycetes</taxon>
        <taxon>Micrococcales</taxon>
        <taxon>Microbacteriaceae</taxon>
        <taxon>Leifsonia</taxon>
    </lineage>
</organism>
<evidence type="ECO:0000256" key="1">
    <source>
        <dbReference type="SAM" id="SignalP"/>
    </source>
</evidence>
<evidence type="ECO:0000313" key="2">
    <source>
        <dbReference type="EMBL" id="NYK09348.1"/>
    </source>
</evidence>
<comment type="caution">
    <text evidence="2">The sequence shown here is derived from an EMBL/GenBank/DDBJ whole genome shotgun (WGS) entry which is preliminary data.</text>
</comment>
<keyword evidence="3" id="KW-1185">Reference proteome</keyword>
<dbReference type="Proteomes" id="UP000521075">
    <property type="component" value="Unassembled WGS sequence"/>
</dbReference>
<sequence length="147" mass="14591">MEGWGRRVVASALAAALALTFAGCGSSARFGIDRCLPAPLEVAPSGPDAGTTVTVSSPAAECDLGYSAGHTYSVTLVAEGVPGTPGTQTPPVEVEVAADGSFSVPLAIPDDFPRGDASVVVTGSPYDECGKDGTGSCAGYTAAVRVR</sequence>
<dbReference type="PROSITE" id="PS51257">
    <property type="entry name" value="PROKAR_LIPOPROTEIN"/>
    <property type="match status" value="1"/>
</dbReference>
<keyword evidence="1" id="KW-0732">Signal</keyword>
<dbReference type="RefSeq" id="WP_179700330.1">
    <property type="nucleotide sequence ID" value="NZ_BAAAHA010000003.1"/>
</dbReference>
<evidence type="ECO:0000313" key="3">
    <source>
        <dbReference type="Proteomes" id="UP000521075"/>
    </source>
</evidence>
<evidence type="ECO:0008006" key="4">
    <source>
        <dbReference type="Google" id="ProtNLM"/>
    </source>
</evidence>
<dbReference type="Gene3D" id="2.60.40.230">
    <property type="entry name" value="Neocarzinostatin-like"/>
    <property type="match status" value="1"/>
</dbReference>
<name>A0A853DLM3_9MICO</name>
<dbReference type="EMBL" id="JACCHJ010000001">
    <property type="protein sequence ID" value="NYK09348.1"/>
    <property type="molecule type" value="Genomic_DNA"/>
</dbReference>
<dbReference type="AlphaFoldDB" id="A0A853DLM3"/>
<gene>
    <name evidence="2" type="ORF">HNR14_001229</name>
</gene>